<dbReference type="eggNOG" id="ENOG502RT32">
    <property type="taxonomic scope" value="Eukaryota"/>
</dbReference>
<dbReference type="GeneID" id="7831107"/>
<dbReference type="InParanoid" id="I7MGG7"/>
<protein>
    <submittedName>
        <fullName evidence="5">Phosphopantetheine-protein transferase domain protein</fullName>
    </submittedName>
</protein>
<dbReference type="InterPro" id="IPR008278">
    <property type="entry name" value="4-PPantetheinyl_Trfase_dom"/>
</dbReference>
<sequence length="114" mass="13373">MMKILQGTTRDRFLNKVLNKIEIEEFNQKSTEEQQSQYLASRWAFKEAIVKASGRRELIFPQMYLTKSVDCPKPKLKIEETSKQILEEQLQIKDIHVSISHENEFSVAFVILTI</sequence>
<keyword evidence="6" id="KW-1185">Reference proteome</keyword>
<dbReference type="Proteomes" id="UP000009168">
    <property type="component" value="Unassembled WGS sequence"/>
</dbReference>
<dbReference type="RefSeq" id="XP_001032809.2">
    <property type="nucleotide sequence ID" value="XM_001032809.2"/>
</dbReference>
<dbReference type="GO" id="GO:0006633">
    <property type="term" value="P:fatty acid biosynthetic process"/>
    <property type="evidence" value="ECO:0007669"/>
    <property type="project" value="InterPro"/>
</dbReference>
<keyword evidence="2" id="KW-0479">Metal-binding</keyword>
<dbReference type="SUPFAM" id="SSF56214">
    <property type="entry name" value="4'-phosphopantetheinyl transferase"/>
    <property type="match status" value="1"/>
</dbReference>
<evidence type="ECO:0000256" key="3">
    <source>
        <dbReference type="ARBA" id="ARBA00022842"/>
    </source>
</evidence>
<dbReference type="Pfam" id="PF01648">
    <property type="entry name" value="ACPS"/>
    <property type="match status" value="1"/>
</dbReference>
<evidence type="ECO:0000313" key="5">
    <source>
        <dbReference type="EMBL" id="EAR85146.2"/>
    </source>
</evidence>
<dbReference type="InterPro" id="IPR037143">
    <property type="entry name" value="4-PPantetheinyl_Trfase_dom_sf"/>
</dbReference>
<evidence type="ECO:0000256" key="1">
    <source>
        <dbReference type="ARBA" id="ARBA00022679"/>
    </source>
</evidence>
<dbReference type="GO" id="GO:0000287">
    <property type="term" value="F:magnesium ion binding"/>
    <property type="evidence" value="ECO:0007669"/>
    <property type="project" value="InterPro"/>
</dbReference>
<dbReference type="GO" id="GO:0008897">
    <property type="term" value="F:holo-[acyl-carrier-protein] synthase activity"/>
    <property type="evidence" value="ECO:0007669"/>
    <property type="project" value="InterPro"/>
</dbReference>
<dbReference type="InterPro" id="IPR004568">
    <property type="entry name" value="Ppantetheine-prot_Trfase_dom"/>
</dbReference>
<dbReference type="AlphaFoldDB" id="I7MGG7"/>
<dbReference type="NCBIfam" id="TIGR00556">
    <property type="entry name" value="pantethn_trn"/>
    <property type="match status" value="1"/>
</dbReference>
<dbReference type="EMBL" id="GG662587">
    <property type="protein sequence ID" value="EAR85146.2"/>
    <property type="molecule type" value="Genomic_DNA"/>
</dbReference>
<dbReference type="KEGG" id="tet:TTHERM_00485960"/>
<proteinExistence type="predicted"/>
<accession>I7MGG7</accession>
<keyword evidence="3" id="KW-0460">Magnesium</keyword>
<evidence type="ECO:0000313" key="6">
    <source>
        <dbReference type="Proteomes" id="UP000009168"/>
    </source>
</evidence>
<reference evidence="6" key="1">
    <citation type="journal article" date="2006" name="PLoS Biol.">
        <title>Macronuclear genome sequence of the ciliate Tetrahymena thermophila, a model eukaryote.</title>
        <authorList>
            <person name="Eisen J.A."/>
            <person name="Coyne R.S."/>
            <person name="Wu M."/>
            <person name="Wu D."/>
            <person name="Thiagarajan M."/>
            <person name="Wortman J.R."/>
            <person name="Badger J.H."/>
            <person name="Ren Q."/>
            <person name="Amedeo P."/>
            <person name="Jones K.M."/>
            <person name="Tallon L.J."/>
            <person name="Delcher A.L."/>
            <person name="Salzberg S.L."/>
            <person name="Silva J.C."/>
            <person name="Haas B.J."/>
            <person name="Majoros W.H."/>
            <person name="Farzad M."/>
            <person name="Carlton J.M."/>
            <person name="Smith R.K. Jr."/>
            <person name="Garg J."/>
            <person name="Pearlman R.E."/>
            <person name="Karrer K.M."/>
            <person name="Sun L."/>
            <person name="Manning G."/>
            <person name="Elde N.C."/>
            <person name="Turkewitz A.P."/>
            <person name="Asai D.J."/>
            <person name="Wilkes D.E."/>
            <person name="Wang Y."/>
            <person name="Cai H."/>
            <person name="Collins K."/>
            <person name="Stewart B.A."/>
            <person name="Lee S.R."/>
            <person name="Wilamowska K."/>
            <person name="Weinberg Z."/>
            <person name="Ruzzo W.L."/>
            <person name="Wloga D."/>
            <person name="Gaertig J."/>
            <person name="Frankel J."/>
            <person name="Tsao C.-C."/>
            <person name="Gorovsky M.A."/>
            <person name="Keeling P.J."/>
            <person name="Waller R.F."/>
            <person name="Patron N.J."/>
            <person name="Cherry J.M."/>
            <person name="Stover N.A."/>
            <person name="Krieger C.J."/>
            <person name="del Toro C."/>
            <person name="Ryder H.F."/>
            <person name="Williamson S.C."/>
            <person name="Barbeau R.A."/>
            <person name="Hamilton E.P."/>
            <person name="Orias E."/>
        </authorList>
    </citation>
    <scope>NUCLEOTIDE SEQUENCE [LARGE SCALE GENOMIC DNA]</scope>
    <source>
        <strain evidence="6">SB210</strain>
    </source>
</reference>
<keyword evidence="1 5" id="KW-0808">Transferase</keyword>
<feature type="domain" description="4'-phosphopantetheinyl transferase" evidence="4">
    <location>
        <begin position="9"/>
        <end position="63"/>
    </location>
</feature>
<dbReference type="Gene3D" id="3.90.470.20">
    <property type="entry name" value="4'-phosphopantetheinyl transferase domain"/>
    <property type="match status" value="1"/>
</dbReference>
<organism evidence="5 6">
    <name type="scientific">Tetrahymena thermophila (strain SB210)</name>
    <dbReference type="NCBI Taxonomy" id="312017"/>
    <lineage>
        <taxon>Eukaryota</taxon>
        <taxon>Sar</taxon>
        <taxon>Alveolata</taxon>
        <taxon>Ciliophora</taxon>
        <taxon>Intramacronucleata</taxon>
        <taxon>Oligohymenophorea</taxon>
        <taxon>Hymenostomatida</taxon>
        <taxon>Tetrahymenina</taxon>
        <taxon>Tetrahymenidae</taxon>
        <taxon>Tetrahymena</taxon>
    </lineage>
</organism>
<evidence type="ECO:0000259" key="4">
    <source>
        <dbReference type="Pfam" id="PF01648"/>
    </source>
</evidence>
<name>I7MGG7_TETTS</name>
<evidence type="ECO:0000256" key="2">
    <source>
        <dbReference type="ARBA" id="ARBA00022723"/>
    </source>
</evidence>
<dbReference type="OrthoDB" id="15433at2759"/>
<gene>
    <name evidence="5" type="ORF">TTHERM_00485960</name>
</gene>
<dbReference type="STRING" id="312017.I7MGG7"/>